<dbReference type="Gene3D" id="1.20.1280.50">
    <property type="match status" value="1"/>
</dbReference>
<evidence type="ECO:0000313" key="3">
    <source>
        <dbReference type="Proteomes" id="UP001153620"/>
    </source>
</evidence>
<evidence type="ECO:0000313" key="2">
    <source>
        <dbReference type="EMBL" id="CAG9797643.1"/>
    </source>
</evidence>
<sequence>MDFLSLFPSEISDLILGELYSEDMLNASLVSKHWYNYIANSKRCMKSVAIYYKGKLDQDINPLLNSCRQYQYMRFICDENEFIKHRRIENIFRLILNKFSDSIVSLQTSHDTKRVSLKKLMFFSMSYRRYAVIYPNGILSTSKIIERLVIKCQLENKSIEVMKKLLQNMTELKILGGTFYYFMPNWQDWFNHQFSLKEVTNYPPRTYINEFLLEHRSTIEKVRIKSTENLEFMLTSFPRLHTIVIESLTTELSHDFPFNETVTTLIISNPPEQSLDYTIIRILSKLKNLKVIKLFLITFEVLLAIYSLRSTLKTFFFVKTEDTEFMRFGLSVLANHMNVRQLLYNV</sequence>
<dbReference type="Proteomes" id="UP001153620">
    <property type="component" value="Chromosome 1"/>
</dbReference>
<protein>
    <recommendedName>
        <fullName evidence="1">F-box domain-containing protein</fullName>
    </recommendedName>
</protein>
<reference evidence="2" key="2">
    <citation type="submission" date="2022-10" db="EMBL/GenBank/DDBJ databases">
        <authorList>
            <consortium name="ENA_rothamsted_submissions"/>
            <consortium name="culmorum"/>
            <person name="King R."/>
        </authorList>
    </citation>
    <scope>NUCLEOTIDE SEQUENCE</scope>
</reference>
<reference evidence="2" key="1">
    <citation type="submission" date="2022-01" db="EMBL/GenBank/DDBJ databases">
        <authorList>
            <person name="King R."/>
        </authorList>
    </citation>
    <scope>NUCLEOTIDE SEQUENCE</scope>
</reference>
<dbReference type="PROSITE" id="PS50181">
    <property type="entry name" value="FBOX"/>
    <property type="match status" value="1"/>
</dbReference>
<evidence type="ECO:0000259" key="1">
    <source>
        <dbReference type="PROSITE" id="PS50181"/>
    </source>
</evidence>
<dbReference type="InterPro" id="IPR036047">
    <property type="entry name" value="F-box-like_dom_sf"/>
</dbReference>
<dbReference type="EMBL" id="OU895877">
    <property type="protein sequence ID" value="CAG9797643.1"/>
    <property type="molecule type" value="Genomic_DNA"/>
</dbReference>
<dbReference type="OrthoDB" id="6419443at2759"/>
<gene>
    <name evidence="2" type="ORF">CHIRRI_LOCUS632</name>
</gene>
<dbReference type="InterPro" id="IPR001810">
    <property type="entry name" value="F-box_dom"/>
</dbReference>
<accession>A0A9N9RIV2</accession>
<proteinExistence type="predicted"/>
<dbReference type="AlphaFoldDB" id="A0A9N9RIV2"/>
<name>A0A9N9RIV2_9DIPT</name>
<feature type="domain" description="F-box" evidence="1">
    <location>
        <begin position="1"/>
        <end position="48"/>
    </location>
</feature>
<organism evidence="2 3">
    <name type="scientific">Chironomus riparius</name>
    <dbReference type="NCBI Taxonomy" id="315576"/>
    <lineage>
        <taxon>Eukaryota</taxon>
        <taxon>Metazoa</taxon>
        <taxon>Ecdysozoa</taxon>
        <taxon>Arthropoda</taxon>
        <taxon>Hexapoda</taxon>
        <taxon>Insecta</taxon>
        <taxon>Pterygota</taxon>
        <taxon>Neoptera</taxon>
        <taxon>Endopterygota</taxon>
        <taxon>Diptera</taxon>
        <taxon>Nematocera</taxon>
        <taxon>Chironomoidea</taxon>
        <taxon>Chironomidae</taxon>
        <taxon>Chironominae</taxon>
        <taxon>Chironomus</taxon>
    </lineage>
</organism>
<keyword evidence="3" id="KW-1185">Reference proteome</keyword>
<dbReference type="SUPFAM" id="SSF81383">
    <property type="entry name" value="F-box domain"/>
    <property type="match status" value="1"/>
</dbReference>